<sequence>MGINKNGKTDIDTKLNFSGLTLTTGSDTSESNEEPNFIDILYNSKLSDFSSFQYNAYYPSQQQQQPDINTSLEITPPNFLPSVAEAIVHLKLLKAFSVLKTKIIGNNNLIPNEYDIKKWQIYITDASRRFIIFISSIRSKFGIIKSDDEKEIYNDGNTKNEKFISIMKELMPPLDVIMVWHAFLLNPKSMYDVCIRNKIYQFANYPLPLYIIDQFIDDYTFEFHIPQSYKENYLNLLRSFTNNPIDLLYDNSKISMNEHLITLYCPKCHEPMTKPIPITNDENTGFSDTNFSTINIGHKKSKCYHGTPFNFNHDELRKLQLYCDMTNSKSLQGTHKYFSKVICPPKFTKRNPFLISDDVCKTLNKHWDVNKSLDEILKSLNAKHRRELVRQRVLLRNYLQFNLISLTVRGERERERGGGSVEVGEDLVGCVLRQERFVEKMNKFDWLHSPLVFKSLQEAVLRYSRFFEMLTDANLRQMLVPTLDIDLIWHTHQLTMYGYFRDCRGSPIHTVIDHDDKVDEGRLDDGFAFTAKKYKQLYKEEYSVCFCLYCTSKRSDSLRKFSNFFKTKKQTKKQEYLRQSHPLFSRGEGFSHISAHNSVRLPTNLASSRREKNPAPWADNTYLLYTTPLLFVIPPIAPINEDQCDFYGNGLCTSATTSCSSIGGTCCTIAPCSGNSGAACFGTGLNPGTYGHARIGGSVAEIGGVCGADNNSTTAGCAGASGCGGGASGNCSGGGGGGVSGF</sequence>
<evidence type="ECO:0000313" key="1">
    <source>
        <dbReference type="CGD" id="CAL0000162352"/>
    </source>
</evidence>
<dbReference type="CGD" id="CAL0000162352">
    <property type="gene designation" value="Cd36_09510"/>
</dbReference>
<accession>B9W925</accession>
<gene>
    <name evidence="1" type="ordered locus">Cd36_09510</name>
    <name evidence="2" type="ORF">CD36_09510</name>
</gene>
<dbReference type="GeneID" id="8045142"/>
<dbReference type="InterPro" id="IPR009836">
    <property type="entry name" value="GRDP-like"/>
</dbReference>
<reference evidence="2 3" key="1">
    <citation type="journal article" date="2009" name="Genome Res.">
        <title>Comparative genomics of the fungal pathogens Candida dubliniensis and Candida albicans.</title>
        <authorList>
            <person name="Jackson A.P."/>
            <person name="Gamble J.A."/>
            <person name="Yeomans T."/>
            <person name="Moran G.P."/>
            <person name="Saunders D."/>
            <person name="Harris D."/>
            <person name="Aslett M."/>
            <person name="Barrell J.F."/>
            <person name="Butler G."/>
            <person name="Citiulo F."/>
            <person name="Coleman D.C."/>
            <person name="de Groot P.W.J."/>
            <person name="Goodwin T.J."/>
            <person name="Quail M.A."/>
            <person name="McQuillan J."/>
            <person name="Munro C.A."/>
            <person name="Pain A."/>
            <person name="Poulter R.T."/>
            <person name="Rajandream M.A."/>
            <person name="Renauld H."/>
            <person name="Spiering M.J."/>
            <person name="Tivey A."/>
            <person name="Gow N.A.R."/>
            <person name="Barrell B."/>
            <person name="Sullivan D.J."/>
            <person name="Berriman M."/>
        </authorList>
    </citation>
    <scope>NUCLEOTIDE SEQUENCE [LARGE SCALE GENOMIC DNA]</scope>
    <source>
        <strain evidence="3">CD36 / ATCC MYA-646 / CBS 7987 / NCPF 3949 / NRRL Y-17841</strain>
    </source>
</reference>
<dbReference type="AlphaFoldDB" id="B9W925"/>
<dbReference type="Pfam" id="PF07173">
    <property type="entry name" value="GRDP-like"/>
    <property type="match status" value="1"/>
</dbReference>
<name>B9W925_CANDC</name>
<dbReference type="PANTHER" id="PTHR34365">
    <property type="entry name" value="ENOLASE (DUF1399)"/>
    <property type="match status" value="1"/>
</dbReference>
<dbReference type="VEuPathDB" id="FungiDB:CD36_09510"/>
<dbReference type="PANTHER" id="PTHR34365:SF7">
    <property type="entry name" value="GLYCINE-RICH DOMAIN-CONTAINING PROTEIN 1"/>
    <property type="match status" value="1"/>
</dbReference>
<evidence type="ECO:0000313" key="2">
    <source>
        <dbReference type="EMBL" id="CAX45250.1"/>
    </source>
</evidence>
<dbReference type="EMBL" id="FM992688">
    <property type="protein sequence ID" value="CAX45250.1"/>
    <property type="molecule type" value="Genomic_DNA"/>
</dbReference>
<evidence type="ECO:0000313" key="3">
    <source>
        <dbReference type="Proteomes" id="UP000002605"/>
    </source>
</evidence>
<dbReference type="eggNOG" id="ENOG502QU5V">
    <property type="taxonomic scope" value="Eukaryota"/>
</dbReference>
<keyword evidence="3" id="KW-1185">Reference proteome</keyword>
<organism evidence="2 3">
    <name type="scientific">Candida dubliniensis (strain CD36 / ATCC MYA-646 / CBS 7987 / NCPF 3949 / NRRL Y-17841)</name>
    <name type="common">Yeast</name>
    <dbReference type="NCBI Taxonomy" id="573826"/>
    <lineage>
        <taxon>Eukaryota</taxon>
        <taxon>Fungi</taxon>
        <taxon>Dikarya</taxon>
        <taxon>Ascomycota</taxon>
        <taxon>Saccharomycotina</taxon>
        <taxon>Pichiomycetes</taxon>
        <taxon>Debaryomycetaceae</taxon>
        <taxon>Candida/Lodderomyces clade</taxon>
        <taxon>Candida</taxon>
    </lineage>
</organism>
<proteinExistence type="predicted"/>
<protein>
    <submittedName>
        <fullName evidence="2">YFW family protein, putative</fullName>
    </submittedName>
</protein>
<dbReference type="Proteomes" id="UP000002605">
    <property type="component" value="Chromosome 1"/>
</dbReference>
<dbReference type="KEGG" id="cdu:CD36_09510"/>
<dbReference type="RefSeq" id="XP_002417595.1">
    <property type="nucleotide sequence ID" value="XM_002417550.1"/>
</dbReference>
<dbReference type="HOGENOM" id="CLU_010103_2_0_1"/>
<dbReference type="OrthoDB" id="2684236at2759"/>